<feature type="domain" description="Acyl-CoA dehydrogenase/oxidase N-terminal" evidence="10">
    <location>
        <begin position="28"/>
        <end position="139"/>
    </location>
</feature>
<reference evidence="12 13" key="1">
    <citation type="submission" date="2018-03" db="EMBL/GenBank/DDBJ databases">
        <title>Genomic Encyclopedia of Type Strains, Phase III (KMG-III): the genomes of soil and plant-associated and newly described type strains.</title>
        <authorList>
            <person name="Whitman W."/>
        </authorList>
    </citation>
    <scope>NUCLEOTIDE SEQUENCE [LARGE SCALE GENOMIC DNA]</scope>
    <source>
        <strain evidence="12 13">CGMCC 1.07653</strain>
    </source>
</reference>
<dbReference type="PROSITE" id="PS00072">
    <property type="entry name" value="ACYL_COA_DH_1"/>
    <property type="match status" value="1"/>
</dbReference>
<organism evidence="12 13">
    <name type="scientific">Salsuginibacillus halophilus</name>
    <dbReference type="NCBI Taxonomy" id="517424"/>
    <lineage>
        <taxon>Bacteria</taxon>
        <taxon>Bacillati</taxon>
        <taxon>Bacillota</taxon>
        <taxon>Bacilli</taxon>
        <taxon>Bacillales</taxon>
        <taxon>Bacillaceae</taxon>
        <taxon>Salsuginibacillus</taxon>
    </lineage>
</organism>
<keyword evidence="13" id="KW-1185">Reference proteome</keyword>
<dbReference type="PROSITE" id="PS00073">
    <property type="entry name" value="ACYL_COA_DH_2"/>
    <property type="match status" value="1"/>
</dbReference>
<dbReference type="InterPro" id="IPR009100">
    <property type="entry name" value="AcylCoA_DH/oxidase_NM_dom_sf"/>
</dbReference>
<evidence type="ECO:0000259" key="8">
    <source>
        <dbReference type="Pfam" id="PF00441"/>
    </source>
</evidence>
<dbReference type="InterPro" id="IPR049426">
    <property type="entry name" value="Acyl-CoA-dh-like_C"/>
</dbReference>
<evidence type="ECO:0000256" key="2">
    <source>
        <dbReference type="ARBA" id="ARBA00009347"/>
    </source>
</evidence>
<dbReference type="InterPro" id="IPR006089">
    <property type="entry name" value="Acyl-CoA_DH_CS"/>
</dbReference>
<comment type="cofactor">
    <cofactor evidence="1 7">
        <name>FAD</name>
        <dbReference type="ChEBI" id="CHEBI:57692"/>
    </cofactor>
</comment>
<dbReference type="InterPro" id="IPR013786">
    <property type="entry name" value="AcylCoA_DH/ox_N"/>
</dbReference>
<dbReference type="InterPro" id="IPR009075">
    <property type="entry name" value="AcylCo_DH/oxidase_C"/>
</dbReference>
<gene>
    <name evidence="12" type="ORF">B0H94_11090</name>
</gene>
<dbReference type="GO" id="GO:0003995">
    <property type="term" value="F:acyl-CoA dehydrogenase activity"/>
    <property type="evidence" value="ECO:0007669"/>
    <property type="project" value="InterPro"/>
</dbReference>
<evidence type="ECO:0000313" key="13">
    <source>
        <dbReference type="Proteomes" id="UP000242310"/>
    </source>
</evidence>
<keyword evidence="4 7" id="KW-0274">FAD</keyword>
<accession>A0A2P8HBL1</accession>
<feature type="domain" description="Acyl-CoA dehydrogenase-like C-terminal" evidence="11">
    <location>
        <begin position="453"/>
        <end position="536"/>
    </location>
</feature>
<evidence type="ECO:0000256" key="4">
    <source>
        <dbReference type="ARBA" id="ARBA00022827"/>
    </source>
</evidence>
<comment type="caution">
    <text evidence="12">The sequence shown here is derived from an EMBL/GenBank/DDBJ whole genome shotgun (WGS) entry which is preliminary data.</text>
</comment>
<dbReference type="EMBL" id="PYAV01000010">
    <property type="protein sequence ID" value="PSL43614.1"/>
    <property type="molecule type" value="Genomic_DNA"/>
</dbReference>
<comment type="similarity">
    <text evidence="2 7">Belongs to the acyl-CoA dehydrogenase family.</text>
</comment>
<dbReference type="Pfam" id="PF00441">
    <property type="entry name" value="Acyl-CoA_dh_1"/>
    <property type="match status" value="1"/>
</dbReference>
<comment type="catalytic activity">
    <reaction evidence="6">
        <text>a 2,3-saturated acyl-CoA + A = a 2,3-dehydroacyl-CoA + AH2</text>
        <dbReference type="Rhea" id="RHEA:48608"/>
        <dbReference type="ChEBI" id="CHEBI:13193"/>
        <dbReference type="ChEBI" id="CHEBI:17499"/>
        <dbReference type="ChEBI" id="CHEBI:60015"/>
        <dbReference type="ChEBI" id="CHEBI:65111"/>
    </reaction>
</comment>
<proteinExistence type="inferred from homology"/>
<dbReference type="Pfam" id="PF21263">
    <property type="entry name" value="Acyl-CoA-dh_C"/>
    <property type="match status" value="1"/>
</dbReference>
<name>A0A2P8HBL1_9BACI</name>
<feature type="domain" description="Acyl-CoA oxidase/dehydrogenase middle" evidence="9">
    <location>
        <begin position="144"/>
        <end position="236"/>
    </location>
</feature>
<evidence type="ECO:0000256" key="3">
    <source>
        <dbReference type="ARBA" id="ARBA00022630"/>
    </source>
</evidence>
<dbReference type="SUPFAM" id="SSF47203">
    <property type="entry name" value="Acyl-CoA dehydrogenase C-terminal domain-like"/>
    <property type="match status" value="1"/>
</dbReference>
<dbReference type="FunFam" id="1.10.540.10:FF:000001">
    <property type="entry name" value="Very long-chain-specific acyl-CoA dehydrogenase, mitochondrial"/>
    <property type="match status" value="1"/>
</dbReference>
<dbReference type="FunFam" id="1.20.140.10:FF:000019">
    <property type="entry name" value="Acyl-CoA dehydrogenase"/>
    <property type="match status" value="1"/>
</dbReference>
<dbReference type="GO" id="GO:0050660">
    <property type="term" value="F:flavin adenine dinucleotide binding"/>
    <property type="evidence" value="ECO:0007669"/>
    <property type="project" value="InterPro"/>
</dbReference>
<evidence type="ECO:0000259" key="9">
    <source>
        <dbReference type="Pfam" id="PF02770"/>
    </source>
</evidence>
<evidence type="ECO:0000256" key="6">
    <source>
        <dbReference type="ARBA" id="ARBA00052546"/>
    </source>
</evidence>
<dbReference type="InterPro" id="IPR046373">
    <property type="entry name" value="Acyl-CoA_Oxase/DH_mid-dom_sf"/>
</dbReference>
<dbReference type="InterPro" id="IPR036250">
    <property type="entry name" value="AcylCo_DH-like_C"/>
</dbReference>
<keyword evidence="3 7" id="KW-0285">Flavoprotein</keyword>
<evidence type="ECO:0000259" key="10">
    <source>
        <dbReference type="Pfam" id="PF02771"/>
    </source>
</evidence>
<dbReference type="Gene3D" id="1.20.140.10">
    <property type="entry name" value="Butyryl-CoA Dehydrogenase, subunit A, domain 3"/>
    <property type="match status" value="2"/>
</dbReference>
<dbReference type="Gene3D" id="1.10.540.10">
    <property type="entry name" value="Acyl-CoA dehydrogenase/oxidase, N-terminal domain"/>
    <property type="match status" value="1"/>
</dbReference>
<dbReference type="RefSeq" id="WP_181315368.1">
    <property type="nucleotide sequence ID" value="NZ_PYAV01000010.1"/>
</dbReference>
<dbReference type="PANTHER" id="PTHR43884">
    <property type="entry name" value="ACYL-COA DEHYDROGENASE"/>
    <property type="match status" value="1"/>
</dbReference>
<dbReference type="AlphaFoldDB" id="A0A2P8HBL1"/>
<dbReference type="InterPro" id="IPR037069">
    <property type="entry name" value="AcylCoA_DH/ox_N_sf"/>
</dbReference>
<dbReference type="FunFam" id="2.40.110.10:FF:000001">
    <property type="entry name" value="Acyl-CoA dehydrogenase, mitochondrial"/>
    <property type="match status" value="1"/>
</dbReference>
<evidence type="ECO:0000256" key="5">
    <source>
        <dbReference type="ARBA" id="ARBA00023002"/>
    </source>
</evidence>
<dbReference type="SUPFAM" id="SSF56645">
    <property type="entry name" value="Acyl-CoA dehydrogenase NM domain-like"/>
    <property type="match status" value="1"/>
</dbReference>
<dbReference type="Gene3D" id="2.40.110.10">
    <property type="entry name" value="Butyryl-CoA Dehydrogenase, subunit A, domain 2"/>
    <property type="match status" value="1"/>
</dbReference>
<evidence type="ECO:0000256" key="1">
    <source>
        <dbReference type="ARBA" id="ARBA00001974"/>
    </source>
</evidence>
<protein>
    <submittedName>
        <fullName evidence="12">Alkylation response protein AidB-like acyl-CoA dehydrogenase</fullName>
    </submittedName>
</protein>
<keyword evidence="5 7" id="KW-0560">Oxidoreductase</keyword>
<dbReference type="PANTHER" id="PTHR43884:SF12">
    <property type="entry name" value="ISOVALERYL-COA DEHYDROGENASE, MITOCHONDRIAL-RELATED"/>
    <property type="match status" value="1"/>
</dbReference>
<evidence type="ECO:0000256" key="7">
    <source>
        <dbReference type="RuleBase" id="RU362125"/>
    </source>
</evidence>
<evidence type="ECO:0000313" key="12">
    <source>
        <dbReference type="EMBL" id="PSL43614.1"/>
    </source>
</evidence>
<sequence>MIQMKQRGGSFLIEPAAPEDTVVPDELTDEQQMIKKTARAFSEEQVEPAGEAIENQDFDKVVSLLKQAGELGLLGHSVPEAYGGLGLDKVSKAIVGEAVGRTGAYGVAHANHTCIATLPITYYGTEAQKAYYLPKLADGRMVGAYCLTEPDAGSDALAAKTTAVLNGEESHYILNGAKIYITNAAFSDTFIVYAKVDQSQFTAFIVEKDTPGLVIGPEEKKMGIKGSSTCEVRFENAEVPVENVLGEVGRGHTIAFTVLNLGRYNLGAACTGAAEHALNITLTQVNERKQFRRKLSQFAATKDRLLGMGVRLFTSEAVQYRTAGLMEGALGDVTEETPHREIASRMGEFALECAAAKVYGSEAFDDIVDDAVQLHGGAGYIQEYRIERMYRDARINRIFEGTNEINRLLLTGQFMKKALKGELAYEPAVAAAFQHLQTPLNAPQAEDAIERMRALFLALAEESRKAYGESLEEEQHLLMQLAELAIELYAAESAWIRGMRQGENSMQAALAELSLEEAGRKVQTVVSKILLAFDDSVDKSFYRGAVPLFESNRTLTDRRDIVDRWSDKQRYDFNG</sequence>
<dbReference type="Proteomes" id="UP000242310">
    <property type="component" value="Unassembled WGS sequence"/>
</dbReference>
<feature type="domain" description="Acyl-CoA dehydrogenase/oxidase C-terminal" evidence="8">
    <location>
        <begin position="249"/>
        <end position="410"/>
    </location>
</feature>
<dbReference type="InterPro" id="IPR006091">
    <property type="entry name" value="Acyl-CoA_Oxase/DH_mid-dom"/>
</dbReference>
<evidence type="ECO:0000259" key="11">
    <source>
        <dbReference type="Pfam" id="PF21263"/>
    </source>
</evidence>
<dbReference type="Pfam" id="PF02770">
    <property type="entry name" value="Acyl-CoA_dh_M"/>
    <property type="match status" value="1"/>
</dbReference>
<dbReference type="Pfam" id="PF02771">
    <property type="entry name" value="Acyl-CoA_dh_N"/>
    <property type="match status" value="1"/>
</dbReference>